<dbReference type="Pfam" id="PF02129">
    <property type="entry name" value="Peptidase_S15"/>
    <property type="match status" value="1"/>
</dbReference>
<evidence type="ECO:0000259" key="1">
    <source>
        <dbReference type="Pfam" id="PF02129"/>
    </source>
</evidence>
<accession>A0ABV2QHE0</accession>
<keyword evidence="2" id="KW-0378">Hydrolase</keyword>
<sequence length="299" mass="33143">MSAPSVKGDKVNPREEVSFRTTDGLRLAGWLYRPERTQPGPAIVLTHGTGCVKEMGLAPYAEFFCAAGYTCLVYDHRNLGASEGEPRAELDPWQQVSDMRDALTFLSMQDGVDPQKLGLWGTSYAGGHVIVAAAMDRRVRCVVAVVPTLSGYRSSTIGMSQEQIDTLVASFADDRMARMRGEPPRRQKPTPPGSETGDWLHAFGAGTLYRGDLTLRSKELRMSYEPVDFIGRIAPTPFLMVAVTHDERCPREEQLSGFERAQEPKRMVMLEGGHYSVYDKILTESAQAAVDWYRAHLPA</sequence>
<keyword evidence="3" id="KW-1185">Reference proteome</keyword>
<dbReference type="Gene3D" id="1.10.10.800">
    <property type="match status" value="1"/>
</dbReference>
<keyword evidence="2" id="KW-0031">Aminopeptidase</keyword>
<dbReference type="Proteomes" id="UP001549320">
    <property type="component" value="Unassembled WGS sequence"/>
</dbReference>
<protein>
    <submittedName>
        <fullName evidence="2">Dipeptidyl aminopeptidase/acylaminoacyl peptidase</fullName>
    </submittedName>
</protein>
<name>A0ABV2QHE0_9BURK</name>
<reference evidence="2 3" key="1">
    <citation type="submission" date="2024-06" db="EMBL/GenBank/DDBJ databases">
        <title>Sorghum-associated microbial communities from plants grown in Nebraska, USA.</title>
        <authorList>
            <person name="Schachtman D."/>
        </authorList>
    </citation>
    <scope>NUCLEOTIDE SEQUENCE [LARGE SCALE GENOMIC DNA]</scope>
    <source>
        <strain evidence="2 3">2709</strain>
    </source>
</reference>
<dbReference type="GO" id="GO:0004177">
    <property type="term" value="F:aminopeptidase activity"/>
    <property type="evidence" value="ECO:0007669"/>
    <property type="project" value="UniProtKB-KW"/>
</dbReference>
<dbReference type="Gene3D" id="3.40.50.1820">
    <property type="entry name" value="alpha/beta hydrolase"/>
    <property type="match status" value="1"/>
</dbReference>
<dbReference type="SUPFAM" id="SSF53474">
    <property type="entry name" value="alpha/beta-Hydrolases"/>
    <property type="match status" value="1"/>
</dbReference>
<dbReference type="InterPro" id="IPR029058">
    <property type="entry name" value="AB_hydrolase_fold"/>
</dbReference>
<comment type="caution">
    <text evidence="2">The sequence shown here is derived from an EMBL/GenBank/DDBJ whole genome shotgun (WGS) entry which is preliminary data.</text>
</comment>
<proteinExistence type="predicted"/>
<evidence type="ECO:0000313" key="3">
    <source>
        <dbReference type="Proteomes" id="UP001549320"/>
    </source>
</evidence>
<dbReference type="PANTHER" id="PTHR47751:SF2">
    <property type="entry name" value="DLTD N-TERMINAL DOMAIN PROTEIN (AFU_ORTHOLOGUE AFUA_8G00380)-RELATED"/>
    <property type="match status" value="1"/>
</dbReference>
<evidence type="ECO:0000313" key="2">
    <source>
        <dbReference type="EMBL" id="MET4580459.1"/>
    </source>
</evidence>
<dbReference type="InterPro" id="IPR051411">
    <property type="entry name" value="Polyketide_trans_af380"/>
</dbReference>
<feature type="domain" description="Xaa-Pro dipeptidyl-peptidase-like" evidence="1">
    <location>
        <begin position="23"/>
        <end position="274"/>
    </location>
</feature>
<dbReference type="InterPro" id="IPR000383">
    <property type="entry name" value="Xaa-Pro-like_dom"/>
</dbReference>
<keyword evidence="2" id="KW-0645">Protease</keyword>
<gene>
    <name evidence="2" type="ORF">ABIE13_005600</name>
</gene>
<dbReference type="PANTHER" id="PTHR47751">
    <property type="entry name" value="SUPERFAMILY HYDROLASE, PUTATIVE (AFU_ORTHOLOGUE AFUA_2G16580)-RELATED"/>
    <property type="match status" value="1"/>
</dbReference>
<dbReference type="EMBL" id="JBEPSH010000018">
    <property type="protein sequence ID" value="MET4580459.1"/>
    <property type="molecule type" value="Genomic_DNA"/>
</dbReference>
<organism evidence="2 3">
    <name type="scientific">Ottowia thiooxydans</name>
    <dbReference type="NCBI Taxonomy" id="219182"/>
    <lineage>
        <taxon>Bacteria</taxon>
        <taxon>Pseudomonadati</taxon>
        <taxon>Pseudomonadota</taxon>
        <taxon>Betaproteobacteria</taxon>
        <taxon>Burkholderiales</taxon>
        <taxon>Comamonadaceae</taxon>
        <taxon>Ottowia</taxon>
    </lineage>
</organism>